<sequence length="372" mass="42105">MSAITTTFQGFLQSSLEASTFNASFNGEPTLQQMAALSAYSKVAMIAQKEQKFFTPTIYSYMASVVLSNPYPPVYYADRFYPLREINICASTTNNGNRIISDNDEDTKVYTKDFDTSTCSEEDKLDTLQISFQEVPDKTVKSSRKISSTNKPKLLSPTNPAPTPKSKREHKLPQRFVSEDLQIDEKEAEVPDKNEDSDDDGDDVGPPVLQKIETAHLETKINKKSVKNKSSAAKISPDGFKHPKKSITIEKLNVPQLVPHGFFKSQELSDPTEPLEEWFLSNLTNPFPSPKQFNDLQYCTNFGHLDIRQWFQIRRKIFTRQNPKSRPWSKKSVSSKRSSTSSDENGENKMMSGIVTKKQKTVKIEVSELEAF</sequence>
<proteinExistence type="predicted"/>
<evidence type="ECO:0000313" key="2">
    <source>
        <dbReference type="WBParaSite" id="PS1159_v2.g4685.t2"/>
    </source>
</evidence>
<protein>
    <submittedName>
        <fullName evidence="2">Homeobox domain-containing protein</fullName>
    </submittedName>
</protein>
<evidence type="ECO:0000313" key="1">
    <source>
        <dbReference type="Proteomes" id="UP000887580"/>
    </source>
</evidence>
<organism evidence="1 2">
    <name type="scientific">Panagrolaimus sp. PS1159</name>
    <dbReference type="NCBI Taxonomy" id="55785"/>
    <lineage>
        <taxon>Eukaryota</taxon>
        <taxon>Metazoa</taxon>
        <taxon>Ecdysozoa</taxon>
        <taxon>Nematoda</taxon>
        <taxon>Chromadorea</taxon>
        <taxon>Rhabditida</taxon>
        <taxon>Tylenchina</taxon>
        <taxon>Panagrolaimomorpha</taxon>
        <taxon>Panagrolaimoidea</taxon>
        <taxon>Panagrolaimidae</taxon>
        <taxon>Panagrolaimus</taxon>
    </lineage>
</organism>
<dbReference type="WBParaSite" id="PS1159_v2.g4685.t2">
    <property type="protein sequence ID" value="PS1159_v2.g4685.t2"/>
    <property type="gene ID" value="PS1159_v2.g4685"/>
</dbReference>
<reference evidence="2" key="1">
    <citation type="submission" date="2022-11" db="UniProtKB">
        <authorList>
            <consortium name="WormBaseParasite"/>
        </authorList>
    </citation>
    <scope>IDENTIFICATION</scope>
</reference>
<accession>A0AC35GEY1</accession>
<name>A0AC35GEY1_9BILA</name>
<dbReference type="Proteomes" id="UP000887580">
    <property type="component" value="Unplaced"/>
</dbReference>